<evidence type="ECO:0000259" key="5">
    <source>
        <dbReference type="PROSITE" id="PS51935"/>
    </source>
</evidence>
<dbReference type="InterPro" id="IPR000064">
    <property type="entry name" value="NLP_P60_dom"/>
</dbReference>
<dbReference type="InterPro" id="IPR038765">
    <property type="entry name" value="Papain-like_cys_pep_sf"/>
</dbReference>
<protein>
    <recommendedName>
        <fullName evidence="5">NlpC/P60 domain-containing protein</fullName>
    </recommendedName>
</protein>
<gene>
    <name evidence="6" type="ORF">FB473_001272</name>
</gene>
<dbReference type="Gene3D" id="3.90.1720.10">
    <property type="entry name" value="endopeptidase domain like (from Nostoc punctiforme)"/>
    <property type="match status" value="1"/>
</dbReference>
<keyword evidence="2" id="KW-0645">Protease</keyword>
<keyword evidence="3" id="KW-0378">Hydrolase</keyword>
<evidence type="ECO:0000256" key="2">
    <source>
        <dbReference type="ARBA" id="ARBA00022670"/>
    </source>
</evidence>
<evidence type="ECO:0000256" key="1">
    <source>
        <dbReference type="ARBA" id="ARBA00007074"/>
    </source>
</evidence>
<feature type="domain" description="NlpC/P60" evidence="5">
    <location>
        <begin position="1"/>
        <end position="108"/>
    </location>
</feature>
<sequence>MIGKPYVWGAESPSVGFDCSGLVYWALRQIGVSIPRVSADQIDACQAISVSTGMSTRGALLYKPGHVGISEGNGASLEARQPGTNVKIYNPSGLSWTRAGLIPGLSYGGSGGTLTVDGYWGSGTTLRFQQVLGTTADGVVSSQNITWKSQNPGLTTGWNWVSAGSASGSALITKIQKKVGASADGLIGPNTIKKIQQYLGTTADGTFSAPSNAIKEIQRRLNTGTF</sequence>
<dbReference type="PROSITE" id="PS51935">
    <property type="entry name" value="NLPC_P60"/>
    <property type="match status" value="1"/>
</dbReference>
<organism evidence="6 7">
    <name type="scientific">Brooklawnia cerclae</name>
    <dbReference type="NCBI Taxonomy" id="349934"/>
    <lineage>
        <taxon>Bacteria</taxon>
        <taxon>Bacillati</taxon>
        <taxon>Actinomycetota</taxon>
        <taxon>Actinomycetes</taxon>
        <taxon>Propionibacteriales</taxon>
        <taxon>Propionibacteriaceae</taxon>
        <taxon>Brooklawnia</taxon>
    </lineage>
</organism>
<dbReference type="RefSeq" id="WP_167165715.1">
    <property type="nucleotide sequence ID" value="NZ_BAAAOO010000015.1"/>
</dbReference>
<dbReference type="Pfam" id="PF00877">
    <property type="entry name" value="NLPC_P60"/>
    <property type="match status" value="1"/>
</dbReference>
<dbReference type="Proteomes" id="UP000749311">
    <property type="component" value="Unassembled WGS sequence"/>
</dbReference>
<comment type="similarity">
    <text evidence="1">Belongs to the peptidase C40 family.</text>
</comment>
<name>A0ABX0SE11_9ACTN</name>
<dbReference type="EMBL" id="JAAMOZ010000001">
    <property type="protein sequence ID" value="NIH56627.1"/>
    <property type="molecule type" value="Genomic_DNA"/>
</dbReference>
<evidence type="ECO:0000256" key="4">
    <source>
        <dbReference type="ARBA" id="ARBA00022807"/>
    </source>
</evidence>
<evidence type="ECO:0000313" key="7">
    <source>
        <dbReference type="Proteomes" id="UP000749311"/>
    </source>
</evidence>
<reference evidence="6 7" key="1">
    <citation type="submission" date="2020-02" db="EMBL/GenBank/DDBJ databases">
        <title>Sequencing the genomes of 1000 actinobacteria strains.</title>
        <authorList>
            <person name="Klenk H.-P."/>
        </authorList>
    </citation>
    <scope>NUCLEOTIDE SEQUENCE [LARGE SCALE GENOMIC DNA]</scope>
    <source>
        <strain evidence="6 7">DSM 19609</strain>
    </source>
</reference>
<dbReference type="InterPro" id="IPR051794">
    <property type="entry name" value="PG_Endopeptidase_C40"/>
</dbReference>
<dbReference type="SUPFAM" id="SSF54001">
    <property type="entry name" value="Cysteine proteinases"/>
    <property type="match status" value="1"/>
</dbReference>
<dbReference type="PANTHER" id="PTHR47359:SF3">
    <property type="entry name" value="NLP_P60 DOMAIN-CONTAINING PROTEIN-RELATED"/>
    <property type="match status" value="1"/>
</dbReference>
<accession>A0ABX0SE11</accession>
<evidence type="ECO:0000313" key="6">
    <source>
        <dbReference type="EMBL" id="NIH56627.1"/>
    </source>
</evidence>
<keyword evidence="4" id="KW-0788">Thiol protease</keyword>
<keyword evidence="7" id="KW-1185">Reference proteome</keyword>
<evidence type="ECO:0000256" key="3">
    <source>
        <dbReference type="ARBA" id="ARBA00022801"/>
    </source>
</evidence>
<dbReference type="PANTHER" id="PTHR47359">
    <property type="entry name" value="PEPTIDOGLYCAN DL-ENDOPEPTIDASE CWLO"/>
    <property type="match status" value="1"/>
</dbReference>
<proteinExistence type="inferred from homology"/>
<comment type="caution">
    <text evidence="6">The sequence shown here is derived from an EMBL/GenBank/DDBJ whole genome shotgun (WGS) entry which is preliminary data.</text>
</comment>